<dbReference type="RefSeq" id="WP_078694746.1">
    <property type="nucleotide sequence ID" value="NZ_FUWX01000022.1"/>
</dbReference>
<dbReference type="InterPro" id="IPR015421">
    <property type="entry name" value="PyrdxlP-dep_Trfase_major"/>
</dbReference>
<gene>
    <name evidence="4" type="ORF">SAMN02745174_02310</name>
</gene>
<dbReference type="Proteomes" id="UP000191153">
    <property type="component" value="Unassembled WGS sequence"/>
</dbReference>
<protein>
    <submittedName>
        <fullName evidence="4">L-threonine O-3-phosphate decarboxylase</fullName>
    </submittedName>
</protein>
<evidence type="ECO:0000313" key="4">
    <source>
        <dbReference type="EMBL" id="SKA02549.1"/>
    </source>
</evidence>
<dbReference type="InterPro" id="IPR015424">
    <property type="entry name" value="PyrdxlP-dep_Trfase"/>
</dbReference>
<dbReference type="Gene3D" id="3.40.640.10">
    <property type="entry name" value="Type I PLP-dependent aspartate aminotransferase-like (Major domain)"/>
    <property type="match status" value="1"/>
</dbReference>
<feature type="domain" description="Aminotransferase class I/classII large" evidence="3">
    <location>
        <begin position="22"/>
        <end position="348"/>
    </location>
</feature>
<accession>A0A1T4QFP5</accession>
<dbReference type="InterPro" id="IPR004839">
    <property type="entry name" value="Aminotransferase_I/II_large"/>
</dbReference>
<dbReference type="SUPFAM" id="SSF53383">
    <property type="entry name" value="PLP-dependent transferases"/>
    <property type="match status" value="1"/>
</dbReference>
<dbReference type="GO" id="GO:0030170">
    <property type="term" value="F:pyridoxal phosphate binding"/>
    <property type="evidence" value="ECO:0007669"/>
    <property type="project" value="InterPro"/>
</dbReference>
<name>A0A1T4QFP5_9FUSO</name>
<dbReference type="Pfam" id="PF00155">
    <property type="entry name" value="Aminotran_1_2"/>
    <property type="match status" value="1"/>
</dbReference>
<evidence type="ECO:0000313" key="5">
    <source>
        <dbReference type="Proteomes" id="UP000191153"/>
    </source>
</evidence>
<dbReference type="PANTHER" id="PTHR42885">
    <property type="entry name" value="HISTIDINOL-PHOSPHATE AMINOTRANSFERASE-RELATED"/>
    <property type="match status" value="1"/>
</dbReference>
<dbReference type="AlphaFoldDB" id="A0A1T4QFP5"/>
<dbReference type="PANTHER" id="PTHR42885:SF1">
    <property type="entry name" value="THREONINE-PHOSPHATE DECARBOXYLASE"/>
    <property type="match status" value="1"/>
</dbReference>
<dbReference type="CDD" id="cd00609">
    <property type="entry name" value="AAT_like"/>
    <property type="match status" value="1"/>
</dbReference>
<dbReference type="InterPro" id="IPR015422">
    <property type="entry name" value="PyrdxlP-dep_Trfase_small"/>
</dbReference>
<evidence type="ECO:0000259" key="3">
    <source>
        <dbReference type="Pfam" id="PF00155"/>
    </source>
</evidence>
<evidence type="ECO:0000256" key="2">
    <source>
        <dbReference type="ARBA" id="ARBA00022898"/>
    </source>
</evidence>
<reference evidence="4 5" key="1">
    <citation type="submission" date="2017-02" db="EMBL/GenBank/DDBJ databases">
        <authorList>
            <person name="Peterson S.W."/>
        </authorList>
    </citation>
    <scope>NUCLEOTIDE SEQUENCE [LARGE SCALE GENOMIC DNA]</scope>
    <source>
        <strain evidence="4 5">ATCC 700028</strain>
    </source>
</reference>
<evidence type="ECO:0000256" key="1">
    <source>
        <dbReference type="ARBA" id="ARBA00001933"/>
    </source>
</evidence>
<keyword evidence="5" id="KW-1185">Reference proteome</keyword>
<keyword evidence="2" id="KW-0663">Pyridoxal phosphate</keyword>
<dbReference type="STRING" id="180163.SAMN02745174_02310"/>
<comment type="cofactor">
    <cofactor evidence="1">
        <name>pyridoxal 5'-phosphate</name>
        <dbReference type="ChEBI" id="CHEBI:597326"/>
    </cofactor>
</comment>
<dbReference type="OrthoDB" id="9813612at2"/>
<dbReference type="EMBL" id="FUWX01000022">
    <property type="protein sequence ID" value="SKA02549.1"/>
    <property type="molecule type" value="Genomic_DNA"/>
</dbReference>
<proteinExistence type="predicted"/>
<organism evidence="4 5">
    <name type="scientific">Cetobacterium ceti</name>
    <dbReference type="NCBI Taxonomy" id="180163"/>
    <lineage>
        <taxon>Bacteria</taxon>
        <taxon>Fusobacteriati</taxon>
        <taxon>Fusobacteriota</taxon>
        <taxon>Fusobacteriia</taxon>
        <taxon>Fusobacteriales</taxon>
        <taxon>Fusobacteriaceae</taxon>
        <taxon>Cetobacterium</taxon>
    </lineage>
</organism>
<sequence length="361" mass="41916">MKNEHGANIFEISKELKINLDKIIDFSSNINPYGASKNAKEYIKNNLDLVSIYPDPNYKDLKLSISKYCKIDQEYITLGNGATEFINSFINIITPTNTLLLSPVYSEYEKELKKVNSNIFKMFHKKENNFKINIQDILNFSKNNNIDFIVLCNPNNPTGFAFSNKEIELLLASFKGTLMIDETYIEFTDINLFSSINLLKKYENLFIIRGTSKFFATPGIRLGYSLCANKNIQKKLNQLPNLWNINIIAETMGKIMFSDKKYIADTKLAIKNSKDFIFSTLKKFKNIHIYHSESNFFLCEILNKDLTSDLLYEFLLKKNFIIRNAKSFEGLDNSFFRFCILDSRANLQLINLLIDFFQEEI</sequence>
<dbReference type="Gene3D" id="3.90.1150.10">
    <property type="entry name" value="Aspartate Aminotransferase, domain 1"/>
    <property type="match status" value="1"/>
</dbReference>